<evidence type="ECO:0000313" key="3">
    <source>
        <dbReference type="Proteomes" id="UP000600449"/>
    </source>
</evidence>
<dbReference type="EMBL" id="BMMF01000007">
    <property type="protein sequence ID" value="GGK38141.1"/>
    <property type="molecule type" value="Genomic_DNA"/>
</dbReference>
<keyword evidence="1" id="KW-0812">Transmembrane</keyword>
<keyword evidence="3" id="KW-1185">Reference proteome</keyword>
<comment type="caution">
    <text evidence="2">The sequence shown here is derived from an EMBL/GenBank/DDBJ whole genome shotgun (WGS) entry which is preliminary data.</text>
</comment>
<reference evidence="2 3" key="1">
    <citation type="journal article" date="2014" name="Int. J. Syst. Evol. Microbiol.">
        <title>Complete genome sequence of Corynebacterium casei LMG S-19264T (=DSM 44701T), isolated from a smear-ripened cheese.</title>
        <authorList>
            <consortium name="US DOE Joint Genome Institute (JGI-PGF)"/>
            <person name="Walter F."/>
            <person name="Albersmeier A."/>
            <person name="Kalinowski J."/>
            <person name="Ruckert C."/>
        </authorList>
    </citation>
    <scope>NUCLEOTIDE SEQUENCE [LARGE SCALE GENOMIC DNA]</scope>
    <source>
        <strain evidence="2 3">CGMCC 1.9161</strain>
    </source>
</reference>
<accession>A0A917Q9R0</accession>
<proteinExistence type="predicted"/>
<organism evidence="2 3">
    <name type="scientific">Salinarimonas ramus</name>
    <dbReference type="NCBI Taxonomy" id="690164"/>
    <lineage>
        <taxon>Bacteria</taxon>
        <taxon>Pseudomonadati</taxon>
        <taxon>Pseudomonadota</taxon>
        <taxon>Alphaproteobacteria</taxon>
        <taxon>Hyphomicrobiales</taxon>
        <taxon>Salinarimonadaceae</taxon>
        <taxon>Salinarimonas</taxon>
    </lineage>
</organism>
<evidence type="ECO:0000313" key="2">
    <source>
        <dbReference type="EMBL" id="GGK38141.1"/>
    </source>
</evidence>
<evidence type="ECO:0000256" key="1">
    <source>
        <dbReference type="SAM" id="Phobius"/>
    </source>
</evidence>
<keyword evidence="1" id="KW-0472">Membrane</keyword>
<dbReference type="AlphaFoldDB" id="A0A917Q9R0"/>
<protein>
    <submittedName>
        <fullName evidence="2">Uncharacterized protein</fullName>
    </submittedName>
</protein>
<dbReference type="Proteomes" id="UP000600449">
    <property type="component" value="Unassembled WGS sequence"/>
</dbReference>
<feature type="transmembrane region" description="Helical" evidence="1">
    <location>
        <begin position="25"/>
        <end position="49"/>
    </location>
</feature>
<name>A0A917Q9R0_9HYPH</name>
<keyword evidence="1" id="KW-1133">Transmembrane helix</keyword>
<sequence length="68" mass="6912">MFVILIAAAISGVMAFVVGLAGWSLATALVAAPAAGSLAALATGLALAYRRRRRGVDERSGARGSVRR</sequence>
<gene>
    <name evidence="2" type="ORF">GCM10011322_26510</name>
</gene>